<evidence type="ECO:0000313" key="3">
    <source>
        <dbReference type="Proteomes" id="UP001056766"/>
    </source>
</evidence>
<reference evidence="2" key="2">
    <citation type="submission" date="2021-04" db="EMBL/GenBank/DDBJ databases">
        <authorList>
            <person name="Dong X."/>
        </authorList>
    </citation>
    <scope>NUCLEOTIDE SEQUENCE</scope>
    <source>
        <strain evidence="2">LLY</strain>
    </source>
</reference>
<dbReference type="RefSeq" id="WP_250868414.1">
    <property type="nucleotide sequence ID" value="NZ_JAGSOI010000034.1"/>
</dbReference>
<evidence type="ECO:0000313" key="2">
    <source>
        <dbReference type="EMBL" id="MCM1987068.1"/>
    </source>
</evidence>
<dbReference type="Pfam" id="PF01541">
    <property type="entry name" value="GIY-YIG"/>
    <property type="match status" value="1"/>
</dbReference>
<accession>A0A9E4ZH45</accession>
<name>A0A9E4ZH45_9EURY</name>
<keyword evidence="3" id="KW-1185">Reference proteome</keyword>
<comment type="caution">
    <text evidence="2">The sequence shown here is derived from an EMBL/GenBank/DDBJ whole genome shotgun (WGS) entry which is preliminary data.</text>
</comment>
<evidence type="ECO:0000259" key="1">
    <source>
        <dbReference type="Pfam" id="PF01541"/>
    </source>
</evidence>
<organism evidence="2 3">
    <name type="scientific">Methanococcoides seepicolus</name>
    <dbReference type="NCBI Taxonomy" id="2828780"/>
    <lineage>
        <taxon>Archaea</taxon>
        <taxon>Methanobacteriati</taxon>
        <taxon>Methanobacteriota</taxon>
        <taxon>Stenosarchaea group</taxon>
        <taxon>Methanomicrobia</taxon>
        <taxon>Methanosarcinales</taxon>
        <taxon>Methanosarcinaceae</taxon>
        <taxon>Methanococcoides</taxon>
    </lineage>
</organism>
<proteinExistence type="predicted"/>
<dbReference type="InterPro" id="IPR035901">
    <property type="entry name" value="GIY-YIG_endonuc_sf"/>
</dbReference>
<dbReference type="Gene3D" id="3.40.1440.10">
    <property type="entry name" value="GIY-YIG endonuclease"/>
    <property type="match status" value="1"/>
</dbReference>
<reference evidence="2" key="1">
    <citation type="journal article" date="2021" name="mSystems">
        <title>Bacteria and Archaea Synergistically Convert Glycine Betaine to Biogenic Methane in the Formosa Cold Seep of the South China Sea.</title>
        <authorList>
            <person name="Li L."/>
            <person name="Zhang W."/>
            <person name="Zhang S."/>
            <person name="Song L."/>
            <person name="Sun Q."/>
            <person name="Zhang H."/>
            <person name="Xiang H."/>
            <person name="Dong X."/>
        </authorList>
    </citation>
    <scope>NUCLEOTIDE SEQUENCE</scope>
    <source>
        <strain evidence="2">LLY</strain>
    </source>
</reference>
<dbReference type="Proteomes" id="UP001056766">
    <property type="component" value="Unassembled WGS sequence"/>
</dbReference>
<gene>
    <name evidence="2" type="ORF">KDK67_08725</name>
</gene>
<feature type="domain" description="GIY-YIG" evidence="1">
    <location>
        <begin position="177"/>
        <end position="271"/>
    </location>
</feature>
<dbReference type="AlphaFoldDB" id="A0A9E4ZH45"/>
<dbReference type="InterPro" id="IPR000305">
    <property type="entry name" value="GIY-YIG_endonuc"/>
</dbReference>
<dbReference type="SUPFAM" id="SSF82771">
    <property type="entry name" value="GIY-YIG endonuclease"/>
    <property type="match status" value="1"/>
</dbReference>
<protein>
    <submittedName>
        <fullName evidence="2">GIY-YIG nuclease family protein</fullName>
    </submittedName>
</protein>
<dbReference type="EMBL" id="JAGSOI010000034">
    <property type="protein sequence ID" value="MCM1987068.1"/>
    <property type="molecule type" value="Genomic_DNA"/>
</dbReference>
<sequence>MEDHTCIKVENLLKIDNIDNYKIHFAVGNGVERPLDVFVRDRDEWKEWNSWRGNNNRFSREYIFSVMRFHPQPEKWLFGGIFKVVERHKDGYVVTLEEQYQEYIGRLLIDYPGPKVPGSAFYLEKHYPNLLVSQIFEKPYSGDVFCGYENIEHGFLQLESIFKQNKRDWMAALKNVKGVYLIVDKHNGKMYVGSAYGETGIWSRWGCYIGTGHGWNDELTKLIKENGIDYARKNFQFSILEYRSMKTDDNVIIEREQYWKRVLLSGTFGYNKN</sequence>
<dbReference type="CDD" id="cd10446">
    <property type="entry name" value="GIY-YIG_unchar_1"/>
    <property type="match status" value="1"/>
</dbReference>